<evidence type="ECO:0000313" key="3">
    <source>
        <dbReference type="Proteomes" id="UP000266234"/>
    </source>
</evidence>
<comment type="caution">
    <text evidence="2">The sequence shown here is derived from an EMBL/GenBank/DDBJ whole genome shotgun (WGS) entry which is preliminary data.</text>
</comment>
<dbReference type="AlphaFoldDB" id="A0A395SAZ6"/>
<proteinExistence type="predicted"/>
<feature type="chain" id="PRO_5017387463" description="Small secreted" evidence="1">
    <location>
        <begin position="25"/>
        <end position="174"/>
    </location>
</feature>
<evidence type="ECO:0000313" key="2">
    <source>
        <dbReference type="EMBL" id="RGP69262.1"/>
    </source>
</evidence>
<dbReference type="Proteomes" id="UP000266234">
    <property type="component" value="Unassembled WGS sequence"/>
</dbReference>
<protein>
    <recommendedName>
        <fullName evidence="4">Small secreted</fullName>
    </recommendedName>
</protein>
<keyword evidence="3" id="KW-1185">Reference proteome</keyword>
<dbReference type="EMBL" id="PXOG01000185">
    <property type="protein sequence ID" value="RGP69262.1"/>
    <property type="molecule type" value="Genomic_DNA"/>
</dbReference>
<evidence type="ECO:0008006" key="4">
    <source>
        <dbReference type="Google" id="ProtNLM"/>
    </source>
</evidence>
<accession>A0A395SAZ6</accession>
<feature type="signal peptide" evidence="1">
    <location>
        <begin position="1"/>
        <end position="24"/>
    </location>
</feature>
<dbReference type="OrthoDB" id="4970005at2759"/>
<sequence length="174" mass="18634">MAFSIRSALFAAGMALSSPLLSSAMPSGDIKNLHKRADTVTIMDASYTAPCGLGNCCSPVCKAYFTMDSGDCPDKATKEWGQSCSDVFKNQKAGEKSPFTTKCDGWSVFWEDGAVDGGRFITVENDETGKYYQYFVGECKDTDFSWDPFQCAAIGGGCEAKISGRGTNPDKAGK</sequence>
<keyword evidence="1" id="KW-0732">Signal</keyword>
<organism evidence="2 3">
    <name type="scientific">Fusarium longipes</name>
    <dbReference type="NCBI Taxonomy" id="694270"/>
    <lineage>
        <taxon>Eukaryota</taxon>
        <taxon>Fungi</taxon>
        <taxon>Dikarya</taxon>
        <taxon>Ascomycota</taxon>
        <taxon>Pezizomycotina</taxon>
        <taxon>Sordariomycetes</taxon>
        <taxon>Hypocreomycetidae</taxon>
        <taxon>Hypocreales</taxon>
        <taxon>Nectriaceae</taxon>
        <taxon>Fusarium</taxon>
    </lineage>
</organism>
<gene>
    <name evidence="2" type="ORF">FLONG3_7898</name>
</gene>
<evidence type="ECO:0000256" key="1">
    <source>
        <dbReference type="SAM" id="SignalP"/>
    </source>
</evidence>
<name>A0A395SAZ6_9HYPO</name>
<reference evidence="2 3" key="1">
    <citation type="journal article" date="2018" name="PLoS Pathog.">
        <title>Evolution of structural diversity of trichothecenes, a family of toxins produced by plant pathogenic and entomopathogenic fungi.</title>
        <authorList>
            <person name="Proctor R.H."/>
            <person name="McCormick S.P."/>
            <person name="Kim H.S."/>
            <person name="Cardoza R.E."/>
            <person name="Stanley A.M."/>
            <person name="Lindo L."/>
            <person name="Kelly A."/>
            <person name="Brown D.W."/>
            <person name="Lee T."/>
            <person name="Vaughan M.M."/>
            <person name="Alexander N.J."/>
            <person name="Busman M."/>
            <person name="Gutierrez S."/>
        </authorList>
    </citation>
    <scope>NUCLEOTIDE SEQUENCE [LARGE SCALE GENOMIC DNA]</scope>
    <source>
        <strain evidence="2 3">NRRL 20695</strain>
    </source>
</reference>